<dbReference type="EMBL" id="JACYXI010000010">
    <property type="protein sequence ID" value="MBD8893039.1"/>
    <property type="molecule type" value="Genomic_DNA"/>
</dbReference>
<reference evidence="5" key="1">
    <citation type="submission" date="2020-09" db="EMBL/GenBank/DDBJ databases">
        <title>The genome sequence of strain Labrenzia suaedae 4C16A.</title>
        <authorList>
            <person name="Liu Y."/>
        </authorList>
    </citation>
    <scope>NUCLEOTIDE SEQUENCE [LARGE SCALE GENOMIC DNA]</scope>
    <source>
        <strain evidence="5">4C16A</strain>
    </source>
</reference>
<sequence>MVGSAQDDPNSDPKDEASQAELSERRDRLNRMLDGRREAEEAVAAKAKSSSTGYGKAMKLSSDFIAGIVVGGGIGWAIDQWFGTLPFGLVIFLLLGFAAGVLNVLRSVGYVADPEARLGGKKPDGDSSK</sequence>
<evidence type="ECO:0000313" key="5">
    <source>
        <dbReference type="Proteomes" id="UP000632063"/>
    </source>
</evidence>
<feature type="compositionally biased region" description="Basic and acidic residues" evidence="2">
    <location>
        <begin position="11"/>
        <end position="40"/>
    </location>
</feature>
<reference evidence="4 5" key="2">
    <citation type="journal article" date="2021" name="Int. J. Syst. Evol. Microbiol.">
        <title>Roseibium litorale sp. nov., isolated from a tidal flat sediment and proposal for the reclassification of Labrenzia polysiphoniae as Roseibium polysiphoniae comb. nov.</title>
        <authorList>
            <person name="Liu Y."/>
            <person name="Pei T."/>
            <person name="Du J."/>
            <person name="Chao M."/>
            <person name="Deng M.R."/>
            <person name="Zhu H."/>
        </authorList>
    </citation>
    <scope>NUCLEOTIDE SEQUENCE [LARGE SCALE GENOMIC DNA]</scope>
    <source>
        <strain evidence="4 5">4C16A</strain>
    </source>
</reference>
<keyword evidence="1" id="KW-0406">Ion transport</keyword>
<evidence type="ECO:0000256" key="2">
    <source>
        <dbReference type="SAM" id="MobiDB-lite"/>
    </source>
</evidence>
<gene>
    <name evidence="4" type="ORF">IG616_15965</name>
</gene>
<dbReference type="PIRSF" id="PIRSF032126">
    <property type="entry name" value="F0F1_ATP_synthase_subunit_I"/>
    <property type="match status" value="1"/>
</dbReference>
<name>A0ABR9CQV0_9HYPH</name>
<dbReference type="Pfam" id="PF09527">
    <property type="entry name" value="ATPase_gene1"/>
    <property type="match status" value="1"/>
</dbReference>
<organism evidence="4 5">
    <name type="scientific">Roseibium litorale</name>
    <dbReference type="NCBI Taxonomy" id="2803841"/>
    <lineage>
        <taxon>Bacteria</taxon>
        <taxon>Pseudomonadati</taxon>
        <taxon>Pseudomonadota</taxon>
        <taxon>Alphaproteobacteria</taxon>
        <taxon>Hyphomicrobiales</taxon>
        <taxon>Stappiaceae</taxon>
        <taxon>Roseibium</taxon>
    </lineage>
</organism>
<comment type="caution">
    <text evidence="4">The sequence shown here is derived from an EMBL/GenBank/DDBJ whole genome shotgun (WGS) entry which is preliminary data.</text>
</comment>
<keyword evidence="3" id="KW-0812">Transmembrane</keyword>
<keyword evidence="5" id="KW-1185">Reference proteome</keyword>
<accession>A0ABR9CQV0</accession>
<protein>
    <recommendedName>
        <fullName evidence="1">ATP synthase protein I</fullName>
    </recommendedName>
</protein>
<keyword evidence="1 3" id="KW-0472">Membrane</keyword>
<dbReference type="RefSeq" id="WP_192149158.1">
    <property type="nucleotide sequence ID" value="NZ_JACYXI010000010.1"/>
</dbReference>
<dbReference type="InterPro" id="IPR016989">
    <property type="entry name" value="Atp1_alphaprobac"/>
</dbReference>
<evidence type="ECO:0000256" key="3">
    <source>
        <dbReference type="SAM" id="Phobius"/>
    </source>
</evidence>
<comment type="function">
    <text evidence="1">A possible function for this protein is to guide the assembly of the membrane sector of the ATPase enzyme complex.</text>
</comment>
<evidence type="ECO:0000313" key="4">
    <source>
        <dbReference type="EMBL" id="MBD8893039.1"/>
    </source>
</evidence>
<proteinExistence type="inferred from homology"/>
<dbReference type="InterPro" id="IPR032820">
    <property type="entry name" value="ATPase_put"/>
</dbReference>
<keyword evidence="1" id="KW-0375">Hydrogen ion transport</keyword>
<feature type="transmembrane region" description="Helical" evidence="3">
    <location>
        <begin position="84"/>
        <end position="105"/>
    </location>
</feature>
<keyword evidence="3" id="KW-1133">Transmembrane helix</keyword>
<evidence type="ECO:0000256" key="1">
    <source>
        <dbReference type="PIRNR" id="PIRNR032126"/>
    </source>
</evidence>
<keyword evidence="1" id="KW-0813">Transport</keyword>
<feature type="transmembrane region" description="Helical" evidence="3">
    <location>
        <begin position="60"/>
        <end position="78"/>
    </location>
</feature>
<feature type="region of interest" description="Disordered" evidence="2">
    <location>
        <begin position="1"/>
        <end position="45"/>
    </location>
</feature>
<comment type="similarity">
    <text evidence="1">Belongs to the bacterial AtpI family.</text>
</comment>
<dbReference type="Proteomes" id="UP000632063">
    <property type="component" value="Unassembled WGS sequence"/>
</dbReference>